<protein>
    <submittedName>
        <fullName evidence="2">Uncharacterized protein</fullName>
    </submittedName>
</protein>
<dbReference type="EMBL" id="OC004194">
    <property type="protein sequence ID" value="CAD7264212.1"/>
    <property type="molecule type" value="Genomic_DNA"/>
</dbReference>
<sequence>MGRHGHSDRERMANGCFGGHMVYAVTLAIGKAAEEREIESDVWHVWETIVAHAHIDIRQHGQSCDGYLMEAPPPSAVEACVEAPHTASYYPFRLYALSTDYSNELGIGKVELEEVNSHLRGWRVENHLGKTTPVHPTEIRTSISPSSAAELNTTSALANYATEAEEVNPHFRGGRVEKHLGKTSTSSPDRDSNLNLPSSAVELNTTRALDNYTIEAEYAWSPGTESVQSIPCLHLAVFNLSQVRDEEGRILKVDLITRICVKQRETIEENPASLDLTGVRTPIFPSSLDEGDALDHLFSNWVPQSSVRGSRHVLLPVRVIRSSTDYPNGLGIGKVEYRESGPAFARRKRVQNNLGKNTPISSERDSYLDITLLGYLAQHETSALANYATETFCGTPLPARIYRHSVARHYQRGYTDILWRATVSEDIQTFCGVPLSARIYRHSVACHCQRGDTDILWHATVSEDIQTFCGVPLSARRYRHSVARHWQRGYIDILWHATTSEDIQTYCGVPLSARIYRHSVACHCQRGYTDILWHATVSEEIQTFCGMPLPARRYRHSVARHCQRGYIDILWHATGNEDI</sequence>
<proteinExistence type="predicted"/>
<organism evidence="2">
    <name type="scientific">Timema shepardi</name>
    <name type="common">Walking stick</name>
    <dbReference type="NCBI Taxonomy" id="629360"/>
    <lineage>
        <taxon>Eukaryota</taxon>
        <taxon>Metazoa</taxon>
        <taxon>Ecdysozoa</taxon>
        <taxon>Arthropoda</taxon>
        <taxon>Hexapoda</taxon>
        <taxon>Insecta</taxon>
        <taxon>Pterygota</taxon>
        <taxon>Neoptera</taxon>
        <taxon>Polyneoptera</taxon>
        <taxon>Phasmatodea</taxon>
        <taxon>Timematodea</taxon>
        <taxon>Timematoidea</taxon>
        <taxon>Timematidae</taxon>
        <taxon>Timema</taxon>
    </lineage>
</organism>
<reference evidence="2" key="1">
    <citation type="submission" date="2020-11" db="EMBL/GenBank/DDBJ databases">
        <authorList>
            <person name="Tran Van P."/>
        </authorList>
    </citation>
    <scope>NUCLEOTIDE SEQUENCE</scope>
</reference>
<feature type="region of interest" description="Disordered" evidence="1">
    <location>
        <begin position="170"/>
        <end position="197"/>
    </location>
</feature>
<accession>A0A7R9G3C6</accession>
<gene>
    <name evidence="2" type="ORF">TSIB3V08_LOCUS8272</name>
</gene>
<evidence type="ECO:0000313" key="2">
    <source>
        <dbReference type="EMBL" id="CAD7264212.1"/>
    </source>
</evidence>
<evidence type="ECO:0000256" key="1">
    <source>
        <dbReference type="SAM" id="MobiDB-lite"/>
    </source>
</evidence>
<feature type="compositionally biased region" description="Polar residues" evidence="1">
    <location>
        <begin position="182"/>
        <end position="197"/>
    </location>
</feature>
<dbReference type="AlphaFoldDB" id="A0A7R9G3C6"/>
<name>A0A7R9G3C6_TIMSH</name>